<protein>
    <submittedName>
        <fullName evidence="2">Uncharacterized protein</fullName>
    </submittedName>
</protein>
<dbReference type="AlphaFoldDB" id="A0A918X354"/>
<comment type="caution">
    <text evidence="2">The sequence shown here is derived from an EMBL/GenBank/DDBJ whole genome shotgun (WGS) entry which is preliminary data.</text>
</comment>
<gene>
    <name evidence="2" type="ORF">GCM10010334_59250</name>
</gene>
<proteinExistence type="predicted"/>
<name>A0A918X354_9ACTN</name>
<reference evidence="2" key="1">
    <citation type="journal article" date="2014" name="Int. J. Syst. Evol. Microbiol.">
        <title>Complete genome sequence of Corynebacterium casei LMG S-19264T (=DSM 44701T), isolated from a smear-ripened cheese.</title>
        <authorList>
            <consortium name="US DOE Joint Genome Institute (JGI-PGF)"/>
            <person name="Walter F."/>
            <person name="Albersmeier A."/>
            <person name="Kalinowski J."/>
            <person name="Ruckert C."/>
        </authorList>
    </citation>
    <scope>NUCLEOTIDE SEQUENCE</scope>
    <source>
        <strain evidence="2">JCM 4637</strain>
    </source>
</reference>
<accession>A0A918X354</accession>
<organism evidence="2 3">
    <name type="scientific">Streptomyces finlayi</name>
    <dbReference type="NCBI Taxonomy" id="67296"/>
    <lineage>
        <taxon>Bacteria</taxon>
        <taxon>Bacillati</taxon>
        <taxon>Actinomycetota</taxon>
        <taxon>Actinomycetes</taxon>
        <taxon>Kitasatosporales</taxon>
        <taxon>Streptomycetaceae</taxon>
        <taxon>Streptomyces</taxon>
    </lineage>
</organism>
<feature type="region of interest" description="Disordered" evidence="1">
    <location>
        <begin position="1"/>
        <end position="21"/>
    </location>
</feature>
<sequence>MRGAQSAGGDSAERVSVPQAVSANRADNATSWVVRPVLDVRMVASGGRNAGRAVCPGTRGGEIGFPGALSVAGVTVWDK</sequence>
<reference evidence="2" key="2">
    <citation type="submission" date="2020-09" db="EMBL/GenBank/DDBJ databases">
        <authorList>
            <person name="Sun Q."/>
            <person name="Ohkuma M."/>
        </authorList>
    </citation>
    <scope>NUCLEOTIDE SEQUENCE</scope>
    <source>
        <strain evidence="2">JCM 4637</strain>
    </source>
</reference>
<evidence type="ECO:0000313" key="2">
    <source>
        <dbReference type="EMBL" id="GHD07070.1"/>
    </source>
</evidence>
<evidence type="ECO:0000256" key="1">
    <source>
        <dbReference type="SAM" id="MobiDB-lite"/>
    </source>
</evidence>
<evidence type="ECO:0000313" key="3">
    <source>
        <dbReference type="Proteomes" id="UP000638353"/>
    </source>
</evidence>
<dbReference type="Proteomes" id="UP000638353">
    <property type="component" value="Unassembled WGS sequence"/>
</dbReference>
<dbReference type="EMBL" id="BMVC01000013">
    <property type="protein sequence ID" value="GHD07070.1"/>
    <property type="molecule type" value="Genomic_DNA"/>
</dbReference>